<feature type="non-terminal residue" evidence="2">
    <location>
        <position position="1"/>
    </location>
</feature>
<accession>A0A392T6B3</accession>
<keyword evidence="3" id="KW-1185">Reference proteome</keyword>
<protein>
    <submittedName>
        <fullName evidence="2">Senescence-associated protein</fullName>
    </submittedName>
</protein>
<dbReference type="Proteomes" id="UP000265520">
    <property type="component" value="Unassembled WGS sequence"/>
</dbReference>
<dbReference type="PANTHER" id="PTHR47188">
    <property type="entry name" value="PROTEIN TAR1"/>
    <property type="match status" value="1"/>
</dbReference>
<comment type="caution">
    <text evidence="2">The sequence shown here is derived from an EMBL/GenBank/DDBJ whole genome shotgun (WGS) entry which is preliminary data.</text>
</comment>
<dbReference type="PANTHER" id="PTHR47188:SF1">
    <property type="entry name" value="PROTEIN TAR1"/>
    <property type="match status" value="1"/>
</dbReference>
<evidence type="ECO:0000313" key="2">
    <source>
        <dbReference type="EMBL" id="MCI55947.1"/>
    </source>
</evidence>
<dbReference type="EMBL" id="LXQA010504194">
    <property type="protein sequence ID" value="MCI55947.1"/>
    <property type="molecule type" value="Genomic_DNA"/>
</dbReference>
<feature type="compositionally biased region" description="Basic and acidic residues" evidence="1">
    <location>
        <begin position="50"/>
        <end position="63"/>
    </location>
</feature>
<feature type="region of interest" description="Disordered" evidence="1">
    <location>
        <begin position="41"/>
        <end position="63"/>
    </location>
</feature>
<sequence length="84" mass="9312">HKRIPPISFLAPYGFTRPLAHTHVRLLVSCFKTGRMGIPQADVRSTQVPKHTETARASVHNRDDDVSASISTAHDKGSCIWTMC</sequence>
<evidence type="ECO:0000313" key="3">
    <source>
        <dbReference type="Proteomes" id="UP000265520"/>
    </source>
</evidence>
<organism evidence="2 3">
    <name type="scientific">Trifolium medium</name>
    <dbReference type="NCBI Taxonomy" id="97028"/>
    <lineage>
        <taxon>Eukaryota</taxon>
        <taxon>Viridiplantae</taxon>
        <taxon>Streptophyta</taxon>
        <taxon>Embryophyta</taxon>
        <taxon>Tracheophyta</taxon>
        <taxon>Spermatophyta</taxon>
        <taxon>Magnoliopsida</taxon>
        <taxon>eudicotyledons</taxon>
        <taxon>Gunneridae</taxon>
        <taxon>Pentapetalae</taxon>
        <taxon>rosids</taxon>
        <taxon>fabids</taxon>
        <taxon>Fabales</taxon>
        <taxon>Fabaceae</taxon>
        <taxon>Papilionoideae</taxon>
        <taxon>50 kb inversion clade</taxon>
        <taxon>NPAAA clade</taxon>
        <taxon>Hologalegina</taxon>
        <taxon>IRL clade</taxon>
        <taxon>Trifolieae</taxon>
        <taxon>Trifolium</taxon>
    </lineage>
</organism>
<dbReference type="GO" id="GO:0043457">
    <property type="term" value="P:regulation of cellular respiration"/>
    <property type="evidence" value="ECO:0007669"/>
    <property type="project" value="InterPro"/>
</dbReference>
<reference evidence="2 3" key="1">
    <citation type="journal article" date="2018" name="Front. Plant Sci.">
        <title>Red Clover (Trifolium pratense) and Zigzag Clover (T. medium) - A Picture of Genomic Similarities and Differences.</title>
        <authorList>
            <person name="Dluhosova J."/>
            <person name="Istvanek J."/>
            <person name="Nedelnik J."/>
            <person name="Repkova J."/>
        </authorList>
    </citation>
    <scope>NUCLEOTIDE SEQUENCE [LARGE SCALE GENOMIC DNA]</scope>
    <source>
        <strain evidence="3">cv. 10/8</strain>
        <tissue evidence="2">Leaf</tissue>
    </source>
</reference>
<name>A0A392T6B3_9FABA</name>
<dbReference type="InterPro" id="IPR044792">
    <property type="entry name" value="TAR1"/>
</dbReference>
<proteinExistence type="predicted"/>
<dbReference type="AlphaFoldDB" id="A0A392T6B3"/>
<evidence type="ECO:0000256" key="1">
    <source>
        <dbReference type="SAM" id="MobiDB-lite"/>
    </source>
</evidence>